<keyword evidence="2" id="KW-0732">Signal</keyword>
<feature type="domain" description="Thioredoxin" evidence="3">
    <location>
        <begin position="111"/>
        <end position="248"/>
    </location>
</feature>
<evidence type="ECO:0000256" key="1">
    <source>
        <dbReference type="SAM" id="MobiDB-lite"/>
    </source>
</evidence>
<dbReference type="InterPro" id="IPR013766">
    <property type="entry name" value="Thioredoxin_domain"/>
</dbReference>
<name>I0K8V0_9BACT</name>
<dbReference type="InterPro" id="IPR036249">
    <property type="entry name" value="Thioredoxin-like_sf"/>
</dbReference>
<dbReference type="HOGENOM" id="CLU_1118858_0_0_10"/>
<dbReference type="AlphaFoldDB" id="I0K8V0"/>
<proteinExistence type="predicted"/>
<dbReference type="GO" id="GO:0016491">
    <property type="term" value="F:oxidoreductase activity"/>
    <property type="evidence" value="ECO:0007669"/>
    <property type="project" value="InterPro"/>
</dbReference>
<dbReference type="Proteomes" id="UP000011058">
    <property type="component" value="Chromosome"/>
</dbReference>
<evidence type="ECO:0000313" key="4">
    <source>
        <dbReference type="EMBL" id="CCH00553.1"/>
    </source>
</evidence>
<dbReference type="OrthoDB" id="944558at2"/>
<keyword evidence="5" id="KW-1185">Reference proteome</keyword>
<feature type="region of interest" description="Disordered" evidence="1">
    <location>
        <begin position="95"/>
        <end position="118"/>
    </location>
</feature>
<accession>I0K8V0</accession>
<dbReference type="EMBL" id="HE796683">
    <property type="protein sequence ID" value="CCH00553.1"/>
    <property type="molecule type" value="Genomic_DNA"/>
</dbReference>
<dbReference type="SUPFAM" id="SSF52833">
    <property type="entry name" value="Thioredoxin-like"/>
    <property type="match status" value="1"/>
</dbReference>
<feature type="chain" id="PRO_5003629994" description="Thioredoxin domain-containing protein" evidence="2">
    <location>
        <begin position="22"/>
        <end position="248"/>
    </location>
</feature>
<dbReference type="Gene3D" id="3.40.30.10">
    <property type="entry name" value="Glutaredoxin"/>
    <property type="match status" value="1"/>
</dbReference>
<evidence type="ECO:0000313" key="5">
    <source>
        <dbReference type="Proteomes" id="UP000011058"/>
    </source>
</evidence>
<feature type="compositionally biased region" description="Basic and acidic residues" evidence="1">
    <location>
        <begin position="95"/>
        <end position="107"/>
    </location>
</feature>
<gene>
    <name evidence="4" type="ORF">FAES_2544</name>
</gene>
<dbReference type="PROSITE" id="PS51352">
    <property type="entry name" value="THIOREDOXIN_2"/>
    <property type="match status" value="1"/>
</dbReference>
<dbReference type="STRING" id="1166018.FAES_2544"/>
<evidence type="ECO:0000259" key="3">
    <source>
        <dbReference type="PROSITE" id="PS51352"/>
    </source>
</evidence>
<organism evidence="4 5">
    <name type="scientific">Fibrella aestuarina BUZ 2</name>
    <dbReference type="NCBI Taxonomy" id="1166018"/>
    <lineage>
        <taxon>Bacteria</taxon>
        <taxon>Pseudomonadati</taxon>
        <taxon>Bacteroidota</taxon>
        <taxon>Cytophagia</taxon>
        <taxon>Cytophagales</taxon>
        <taxon>Spirosomataceae</taxon>
        <taxon>Fibrella</taxon>
    </lineage>
</organism>
<dbReference type="InterPro" id="IPR000866">
    <property type="entry name" value="AhpC/TSA"/>
</dbReference>
<dbReference type="eggNOG" id="COG1225">
    <property type="taxonomic scope" value="Bacteria"/>
</dbReference>
<reference evidence="4 5" key="1">
    <citation type="journal article" date="2012" name="J. Bacteriol.">
        <title>Genome Sequence of Fibrella aestuarina BUZ 2T, a Filamentous Marine Bacterium.</title>
        <authorList>
            <person name="Filippini M."/>
            <person name="Qi W."/>
            <person name="Blom J."/>
            <person name="Goesmann A."/>
            <person name="Smits T.H."/>
            <person name="Bagheri H.C."/>
        </authorList>
    </citation>
    <scope>NUCLEOTIDE SEQUENCE [LARGE SCALE GENOMIC DNA]</scope>
    <source>
        <strain evidence="5">BUZ 2T</strain>
    </source>
</reference>
<sequence length="248" mass="27343">MRLVTPCFVSALLLGTLTSFAQQTTPAGRGERTGMTYRYTIPDDAVIYDDSTGKRMTLAEFAALNRADPRGHRLRPAYNEYGKPDQYRYRRATREERETGHFNDRDPAYAPKPGQQMPRFVMKGTNGHEYRLTDLAGKPIILSFWVTLRPPFMSKAQLEALAKQITPAMEAGKLVSLGVTGDAPDQIANLLGAQPVPFVPVGDGRGFLEKFHVVSFPSVILIDKTGKVVANLSGSETQQLADSLKALN</sequence>
<protein>
    <recommendedName>
        <fullName evidence="3">Thioredoxin domain-containing protein</fullName>
    </recommendedName>
</protein>
<dbReference type="Pfam" id="PF00578">
    <property type="entry name" value="AhpC-TSA"/>
    <property type="match status" value="1"/>
</dbReference>
<feature type="signal peptide" evidence="2">
    <location>
        <begin position="1"/>
        <end position="21"/>
    </location>
</feature>
<dbReference type="CDD" id="cd02966">
    <property type="entry name" value="TlpA_like_family"/>
    <property type="match status" value="1"/>
</dbReference>
<dbReference type="KEGG" id="fae:FAES_2544"/>
<dbReference type="GO" id="GO:0016209">
    <property type="term" value="F:antioxidant activity"/>
    <property type="evidence" value="ECO:0007669"/>
    <property type="project" value="InterPro"/>
</dbReference>
<dbReference type="RefSeq" id="WP_015331652.1">
    <property type="nucleotide sequence ID" value="NC_020054.1"/>
</dbReference>
<evidence type="ECO:0000256" key="2">
    <source>
        <dbReference type="SAM" id="SignalP"/>
    </source>
</evidence>